<dbReference type="RefSeq" id="WP_086170447.1">
    <property type="nucleotide sequence ID" value="NZ_MRYD01000092.1"/>
</dbReference>
<keyword evidence="2" id="KW-1133">Transmembrane helix</keyword>
<accession>A0ABX3YHU6</accession>
<evidence type="ECO:0000313" key="4">
    <source>
        <dbReference type="EMBL" id="OSZ59045.1"/>
    </source>
</evidence>
<reference evidence="4 5" key="1">
    <citation type="submission" date="2016-12" db="EMBL/GenBank/DDBJ databases">
        <title>Genome Mining:The Detection of Biosynthetic Gene Clusters to Aid in the Expression of Curamycin A produced by Streptomyces sp. strain CZA14.</title>
        <authorList>
            <person name="Durrell K.A."/>
            <person name="Kirby B.M."/>
            <person name="Khan W."/>
            <person name="Mthethwa T."/>
            <person name="Le Roes-Hill M."/>
        </authorList>
    </citation>
    <scope>NUCLEOTIDE SEQUENCE [LARGE SCALE GENOMIC DNA]</scope>
    <source>
        <strain evidence="4 5">CZA14</strain>
    </source>
</reference>
<organism evidence="4 5">
    <name type="scientific">Streptomyces pharetrae CZA14</name>
    <dbReference type="NCBI Taxonomy" id="1144883"/>
    <lineage>
        <taxon>Bacteria</taxon>
        <taxon>Bacillati</taxon>
        <taxon>Actinomycetota</taxon>
        <taxon>Actinomycetes</taxon>
        <taxon>Kitasatosporales</taxon>
        <taxon>Streptomycetaceae</taxon>
        <taxon>Streptomyces</taxon>
    </lineage>
</organism>
<dbReference type="EMBL" id="MRYD01000092">
    <property type="protein sequence ID" value="OSZ59045.1"/>
    <property type="molecule type" value="Genomic_DNA"/>
</dbReference>
<keyword evidence="2" id="KW-0812">Transmembrane</keyword>
<protein>
    <recommendedName>
        <fullName evidence="3">Peptidoglycan binding-like domain-containing protein</fullName>
    </recommendedName>
</protein>
<dbReference type="Proteomes" id="UP000194266">
    <property type="component" value="Unassembled WGS sequence"/>
</dbReference>
<feature type="region of interest" description="Disordered" evidence="1">
    <location>
        <begin position="160"/>
        <end position="268"/>
    </location>
</feature>
<evidence type="ECO:0000256" key="1">
    <source>
        <dbReference type="SAM" id="MobiDB-lite"/>
    </source>
</evidence>
<evidence type="ECO:0000259" key="3">
    <source>
        <dbReference type="Pfam" id="PF01471"/>
    </source>
</evidence>
<gene>
    <name evidence="4" type="ORF">OQI_18445</name>
</gene>
<evidence type="ECO:0000313" key="5">
    <source>
        <dbReference type="Proteomes" id="UP000194266"/>
    </source>
</evidence>
<dbReference type="InterPro" id="IPR036365">
    <property type="entry name" value="PGBD-like_sf"/>
</dbReference>
<keyword evidence="2" id="KW-0472">Membrane</keyword>
<feature type="transmembrane region" description="Helical" evidence="2">
    <location>
        <begin position="140"/>
        <end position="164"/>
    </location>
</feature>
<keyword evidence="5" id="KW-1185">Reference proteome</keyword>
<dbReference type="SUPFAM" id="SSF47090">
    <property type="entry name" value="PGBD-like"/>
    <property type="match status" value="1"/>
</dbReference>
<dbReference type="InterPro" id="IPR036366">
    <property type="entry name" value="PGBDSf"/>
</dbReference>
<proteinExistence type="predicted"/>
<feature type="domain" description="Peptidoglycan binding-like" evidence="3">
    <location>
        <begin position="266"/>
        <end position="323"/>
    </location>
</feature>
<feature type="compositionally biased region" description="Pro residues" evidence="1">
    <location>
        <begin position="229"/>
        <end position="239"/>
    </location>
</feature>
<comment type="caution">
    <text evidence="4">The sequence shown here is derived from an EMBL/GenBank/DDBJ whole genome shotgun (WGS) entry which is preliminary data.</text>
</comment>
<name>A0ABX3YHU6_9ACTN</name>
<evidence type="ECO:0000256" key="2">
    <source>
        <dbReference type="SAM" id="Phobius"/>
    </source>
</evidence>
<sequence length="330" mass="34370">MAEPKGHTCPECGAVRGVDNTPSCACGERAADALRDARTAEQAAAEDFDPLRIRPYVDLDGAGGPQPAPEGPADAELTMPLRPVEPEQPTSVLPTPLTPPTAAPSADDLDLFDEGARDEGTAPKGPAHPGREHPRRRRTAALVVSGAVVAVIAAAALAGGLFSYDTPSRDTALPEDVREAVPEARTSAAPSAPTPSTASASPASASPSPSASTSPSPSPSPSRSSASPSPTPTPTPTPTPSTTTARPSASAAAPAENTPVLQRGDRGPEVTELQLRLRQLYLYNEDAHGNFDHSVEQALRNYQWSRGLHDELSVYGPKTREALERETREP</sequence>
<dbReference type="Pfam" id="PF01471">
    <property type="entry name" value="PG_binding_1"/>
    <property type="match status" value="1"/>
</dbReference>
<feature type="region of interest" description="Disordered" evidence="1">
    <location>
        <begin position="37"/>
        <end position="138"/>
    </location>
</feature>
<dbReference type="Gene3D" id="1.10.101.10">
    <property type="entry name" value="PGBD-like superfamily/PGBD"/>
    <property type="match status" value="1"/>
</dbReference>
<feature type="compositionally biased region" description="Low complexity" evidence="1">
    <location>
        <begin position="240"/>
        <end position="255"/>
    </location>
</feature>
<feature type="compositionally biased region" description="Low complexity" evidence="1">
    <location>
        <begin position="184"/>
        <end position="228"/>
    </location>
</feature>
<dbReference type="InterPro" id="IPR002477">
    <property type="entry name" value="Peptidoglycan-bd-like"/>
</dbReference>